<gene>
    <name evidence="2" type="ORF">I7I51_09019</name>
</gene>
<dbReference type="AlphaFoldDB" id="A0A8A1M4B1"/>
<dbReference type="Proteomes" id="UP000663671">
    <property type="component" value="Chromosome 2"/>
</dbReference>
<dbReference type="VEuPathDB" id="FungiDB:I7I51_09019"/>
<keyword evidence="1" id="KW-0175">Coiled coil</keyword>
<reference evidence="2" key="1">
    <citation type="submission" date="2021-01" db="EMBL/GenBank/DDBJ databases">
        <title>Chromosome-level genome assembly of a human fungal pathogen reveals clustering of transcriptionally co-regulated genes.</title>
        <authorList>
            <person name="Voorhies M."/>
            <person name="Cohen S."/>
            <person name="Shea T.P."/>
            <person name="Petrus S."/>
            <person name="Munoz J.F."/>
            <person name="Poplawski S."/>
            <person name="Goldman W.E."/>
            <person name="Michael T."/>
            <person name="Cuomo C.A."/>
            <person name="Sil A."/>
            <person name="Beyhan S."/>
        </authorList>
    </citation>
    <scope>NUCLEOTIDE SEQUENCE</scope>
    <source>
        <strain evidence="2">WU24</strain>
    </source>
</reference>
<organism evidence="2 3">
    <name type="scientific">Ajellomyces capsulatus</name>
    <name type="common">Darling's disease fungus</name>
    <name type="synonym">Histoplasma capsulatum</name>
    <dbReference type="NCBI Taxonomy" id="5037"/>
    <lineage>
        <taxon>Eukaryota</taxon>
        <taxon>Fungi</taxon>
        <taxon>Dikarya</taxon>
        <taxon>Ascomycota</taxon>
        <taxon>Pezizomycotina</taxon>
        <taxon>Eurotiomycetes</taxon>
        <taxon>Eurotiomycetidae</taxon>
        <taxon>Onygenales</taxon>
        <taxon>Ajellomycetaceae</taxon>
        <taxon>Histoplasma</taxon>
    </lineage>
</organism>
<protein>
    <submittedName>
        <fullName evidence="2">Uncharacterized protein</fullName>
    </submittedName>
</protein>
<evidence type="ECO:0000256" key="1">
    <source>
        <dbReference type="SAM" id="Coils"/>
    </source>
</evidence>
<dbReference type="EMBL" id="CP069109">
    <property type="protein sequence ID" value="QSS59583.1"/>
    <property type="molecule type" value="Genomic_DNA"/>
</dbReference>
<evidence type="ECO:0000313" key="2">
    <source>
        <dbReference type="EMBL" id="QSS59583.1"/>
    </source>
</evidence>
<dbReference type="OrthoDB" id="10304991at2759"/>
<proteinExistence type="predicted"/>
<accession>A0A8A1M4B1</accession>
<evidence type="ECO:0000313" key="3">
    <source>
        <dbReference type="Proteomes" id="UP000663671"/>
    </source>
</evidence>
<name>A0A8A1M4B1_AJECA</name>
<feature type="coiled-coil region" evidence="1">
    <location>
        <begin position="34"/>
        <end position="61"/>
    </location>
</feature>
<sequence length="170" mass="19319">MFLIREQHLQERLEDFQQRCISESSMRTSAQEQCRELLSSLARSENHREALEAALDEARHCQHETNTELVAEKSRHAATHSELEKLYSENRTLWNLVDDLTSVPGGDGKQVSTVQELHNDNQEQKAIICKQTDEIETLRATNAAMKERCGGCNGCQDVTDIEDDSEDAVF</sequence>